<feature type="non-terminal residue" evidence="2">
    <location>
        <position position="1"/>
    </location>
</feature>
<dbReference type="PANTHER" id="PTHR11390:SF21">
    <property type="entry name" value="DNA TOPOISOMERASE 3-ALPHA"/>
    <property type="match status" value="1"/>
</dbReference>
<dbReference type="InterPro" id="IPR000380">
    <property type="entry name" value="Topo_IA"/>
</dbReference>
<dbReference type="InterPro" id="IPR034144">
    <property type="entry name" value="TOPRIM_TopoIII"/>
</dbReference>
<dbReference type="GO" id="GO:0006265">
    <property type="term" value="P:DNA topological change"/>
    <property type="evidence" value="ECO:0007669"/>
    <property type="project" value="InterPro"/>
</dbReference>
<evidence type="ECO:0000313" key="2">
    <source>
        <dbReference type="EMBL" id="PHL19831.1"/>
    </source>
</evidence>
<proteinExistence type="predicted"/>
<name>A0A2G0E5U0_ENTFC</name>
<dbReference type="GO" id="GO:0006281">
    <property type="term" value="P:DNA repair"/>
    <property type="evidence" value="ECO:0007669"/>
    <property type="project" value="TreeGrafter"/>
</dbReference>
<sequence length="130" mass="15292">TVITYGFGHLVELDSPDMYDENWKQWSLEHLPIFPTHYHYHVPKDKKKQFNVVKQQLQSADTIIIATDSDREGELIAWTIIQQAGADHGKTFKRLWINSLEKEAIYQGFQQLRDAEETYPKFEEAQARQI</sequence>
<evidence type="ECO:0000313" key="3">
    <source>
        <dbReference type="Proteomes" id="UP000224303"/>
    </source>
</evidence>
<dbReference type="Proteomes" id="UP000224303">
    <property type="component" value="Unassembled WGS sequence"/>
</dbReference>
<feature type="non-terminal residue" evidence="2">
    <location>
        <position position="130"/>
    </location>
</feature>
<gene>
    <name evidence="2" type="ORF">CQR37_18050</name>
</gene>
<accession>A0A2G0E5U0</accession>
<dbReference type="Gene3D" id="3.40.50.140">
    <property type="match status" value="1"/>
</dbReference>
<evidence type="ECO:0000259" key="1">
    <source>
        <dbReference type="PROSITE" id="PS50880"/>
    </source>
</evidence>
<dbReference type="EMBL" id="PCGC01000696">
    <property type="protein sequence ID" value="PHL19831.1"/>
    <property type="molecule type" value="Genomic_DNA"/>
</dbReference>
<dbReference type="AlphaFoldDB" id="A0A2G0E5U0"/>
<reference evidence="2 3" key="1">
    <citation type="submission" date="2017-10" db="EMBL/GenBank/DDBJ databases">
        <title>Draft genomes of the Enterococcus faecium isolated from human feces before and after Helicobacter pylori eradication therapy.</title>
        <authorList>
            <person name="Prianichniikov N.A."/>
            <person name="Glushchenko O.E."/>
            <person name="Malakhova M.V."/>
        </authorList>
    </citation>
    <scope>NUCLEOTIDE SEQUENCE [LARGE SCALE GENOMIC DNA]</scope>
    <source>
        <strain evidence="2 3">Hp_5-7</strain>
    </source>
</reference>
<feature type="domain" description="Toprim" evidence="1">
    <location>
        <begin position="1"/>
        <end position="99"/>
    </location>
</feature>
<dbReference type="CDD" id="cd03362">
    <property type="entry name" value="TOPRIM_TopoIA_TopoIII"/>
    <property type="match status" value="1"/>
</dbReference>
<organism evidence="2 3">
    <name type="scientific">Enterococcus faecium</name>
    <name type="common">Streptococcus faecium</name>
    <dbReference type="NCBI Taxonomy" id="1352"/>
    <lineage>
        <taxon>Bacteria</taxon>
        <taxon>Bacillati</taxon>
        <taxon>Bacillota</taxon>
        <taxon>Bacilli</taxon>
        <taxon>Lactobacillales</taxon>
        <taxon>Enterococcaceae</taxon>
        <taxon>Enterococcus</taxon>
    </lineage>
</organism>
<dbReference type="PROSITE" id="PS50880">
    <property type="entry name" value="TOPRIM"/>
    <property type="match status" value="1"/>
</dbReference>
<protein>
    <submittedName>
        <fullName evidence="2">DNA topoisomerase III</fullName>
    </submittedName>
</protein>
<dbReference type="Pfam" id="PF01751">
    <property type="entry name" value="Toprim"/>
    <property type="match status" value="1"/>
</dbReference>
<dbReference type="GO" id="GO:0043597">
    <property type="term" value="C:cytoplasmic replication fork"/>
    <property type="evidence" value="ECO:0007669"/>
    <property type="project" value="TreeGrafter"/>
</dbReference>
<dbReference type="InterPro" id="IPR023405">
    <property type="entry name" value="Topo_IA_core_domain"/>
</dbReference>
<keyword evidence="2" id="KW-0413">Isomerase</keyword>
<dbReference type="InterPro" id="IPR006171">
    <property type="entry name" value="TOPRIM_dom"/>
</dbReference>
<dbReference type="GO" id="GO:0006310">
    <property type="term" value="P:DNA recombination"/>
    <property type="evidence" value="ECO:0007669"/>
    <property type="project" value="TreeGrafter"/>
</dbReference>
<dbReference type="SUPFAM" id="SSF56712">
    <property type="entry name" value="Prokaryotic type I DNA topoisomerase"/>
    <property type="match status" value="1"/>
</dbReference>
<dbReference type="PANTHER" id="PTHR11390">
    <property type="entry name" value="PROKARYOTIC DNA TOPOISOMERASE"/>
    <property type="match status" value="1"/>
</dbReference>
<dbReference type="SMART" id="SM00493">
    <property type="entry name" value="TOPRIM"/>
    <property type="match status" value="1"/>
</dbReference>
<dbReference type="GO" id="GO:0003917">
    <property type="term" value="F:DNA topoisomerase type I (single strand cut, ATP-independent) activity"/>
    <property type="evidence" value="ECO:0007669"/>
    <property type="project" value="InterPro"/>
</dbReference>
<comment type="caution">
    <text evidence="2">The sequence shown here is derived from an EMBL/GenBank/DDBJ whole genome shotgun (WGS) entry which is preliminary data.</text>
</comment>
<dbReference type="GO" id="GO:0003677">
    <property type="term" value="F:DNA binding"/>
    <property type="evidence" value="ECO:0007669"/>
    <property type="project" value="InterPro"/>
</dbReference>
<dbReference type="RefSeq" id="WP_172436951.1">
    <property type="nucleotide sequence ID" value="NZ_PCGC01000696.1"/>
</dbReference>